<dbReference type="AlphaFoldDB" id="A0A2T6BGV6"/>
<dbReference type="PROSITE" id="PS51257">
    <property type="entry name" value="PROKAR_LIPOPROTEIN"/>
    <property type="match status" value="1"/>
</dbReference>
<reference evidence="2 3" key="1">
    <citation type="submission" date="2018-04" db="EMBL/GenBank/DDBJ databases">
        <title>Genomic Encyclopedia of Archaeal and Bacterial Type Strains, Phase II (KMG-II): from individual species to whole genera.</title>
        <authorList>
            <person name="Goeker M."/>
        </authorList>
    </citation>
    <scope>NUCLEOTIDE SEQUENCE [LARGE SCALE GENOMIC DNA]</scope>
    <source>
        <strain evidence="2 3">DSM 45787</strain>
    </source>
</reference>
<dbReference type="SMART" id="SM00327">
    <property type="entry name" value="VWA"/>
    <property type="match status" value="1"/>
</dbReference>
<comment type="caution">
    <text evidence="2">The sequence shown here is derived from an EMBL/GenBank/DDBJ whole genome shotgun (WGS) entry which is preliminary data.</text>
</comment>
<name>A0A2T6BGV6_9BACL</name>
<dbReference type="SUPFAM" id="SSF53300">
    <property type="entry name" value="vWA-like"/>
    <property type="match status" value="1"/>
</dbReference>
<evidence type="ECO:0000259" key="1">
    <source>
        <dbReference type="PROSITE" id="PS50234"/>
    </source>
</evidence>
<keyword evidence="3" id="KW-1185">Reference proteome</keyword>
<gene>
    <name evidence="2" type="ORF">C8P63_12073</name>
</gene>
<dbReference type="InterPro" id="IPR036465">
    <property type="entry name" value="vWFA_dom_sf"/>
</dbReference>
<evidence type="ECO:0000313" key="2">
    <source>
        <dbReference type="EMBL" id="PTX55276.1"/>
    </source>
</evidence>
<dbReference type="Proteomes" id="UP000244240">
    <property type="component" value="Unassembled WGS sequence"/>
</dbReference>
<feature type="domain" description="VWFA" evidence="1">
    <location>
        <begin position="132"/>
        <end position="326"/>
    </location>
</feature>
<evidence type="ECO:0000313" key="3">
    <source>
        <dbReference type="Proteomes" id="UP000244240"/>
    </source>
</evidence>
<protein>
    <submittedName>
        <fullName evidence="2">Ca-activated chloride channel family protein</fullName>
    </submittedName>
</protein>
<dbReference type="InterPro" id="IPR002035">
    <property type="entry name" value="VWF_A"/>
</dbReference>
<dbReference type="Pfam" id="PF00092">
    <property type="entry name" value="VWA"/>
    <property type="match status" value="1"/>
</dbReference>
<sequence length="431" mass="48535">MLYRKRWALFIPIIIVAFFFSGCGNHEQDSKADPDSKDEKVPQAAKGVKGMLTEGPGKFSGEKFDEKEIKQTVQKWPKGLSAEEAYNRLVYLLAEDYKTYVDQFDSLSTDFQLNDTPDAGKTTEGKTSHTLNVAVLVDSSGSMAGKVNGQTKMDLAKRSVKNFVSKLPEGANVSLTVYGHKGSNSESDKEMSCKSIEEVYTLAPYKESSFKASLNEFKSAGWTPLAASIHSVKDIFEEGTKEDQKPTNVVYVVSDGIETCDGNPVKEAKQLNRSNIKAVINIIGFDVDNQGQKALKEVAEAGGGTYATVNSSAELDNQFKTEQNRIKSEWRKWALQNHGDVSEQYFDKVGELSDISDGMQKLQQQEEDRFRLVMDKYLSDHLEEYGDLNQLVNDRSKKIKSYRIDRRQEIKKEISKSYREAKRKIRDRDVD</sequence>
<organism evidence="2 3">
    <name type="scientific">Melghirimyces profundicolus</name>
    <dbReference type="NCBI Taxonomy" id="1242148"/>
    <lineage>
        <taxon>Bacteria</taxon>
        <taxon>Bacillati</taxon>
        <taxon>Bacillota</taxon>
        <taxon>Bacilli</taxon>
        <taxon>Bacillales</taxon>
        <taxon>Thermoactinomycetaceae</taxon>
        <taxon>Melghirimyces</taxon>
    </lineage>
</organism>
<proteinExistence type="predicted"/>
<accession>A0A2T6BGV6</accession>
<dbReference type="PROSITE" id="PS50234">
    <property type="entry name" value="VWFA"/>
    <property type="match status" value="1"/>
</dbReference>
<dbReference type="EMBL" id="QBKR01000020">
    <property type="protein sequence ID" value="PTX55276.1"/>
    <property type="molecule type" value="Genomic_DNA"/>
</dbReference>
<dbReference type="Gene3D" id="3.40.50.410">
    <property type="entry name" value="von Willebrand factor, type A domain"/>
    <property type="match status" value="2"/>
</dbReference>